<dbReference type="Pfam" id="PF19040">
    <property type="entry name" value="SGNH"/>
    <property type="match status" value="1"/>
</dbReference>
<name>A0A485KKH1_9STRA</name>
<protein>
    <submittedName>
        <fullName evidence="4">Aste57867_8472 protein</fullName>
    </submittedName>
</protein>
<dbReference type="AlphaFoldDB" id="A0A485KKH1"/>
<dbReference type="EMBL" id="VJMH01005103">
    <property type="protein sequence ID" value="KAF0701026.1"/>
    <property type="molecule type" value="Genomic_DNA"/>
</dbReference>
<gene>
    <name evidence="4" type="primary">Aste57867_8472</name>
    <name evidence="3" type="ORF">As57867_008440</name>
    <name evidence="4" type="ORF">ASTE57867_8472</name>
</gene>
<keyword evidence="1" id="KW-1133">Transmembrane helix</keyword>
<evidence type="ECO:0000259" key="2">
    <source>
        <dbReference type="Pfam" id="PF19040"/>
    </source>
</evidence>
<evidence type="ECO:0000313" key="5">
    <source>
        <dbReference type="Proteomes" id="UP000332933"/>
    </source>
</evidence>
<keyword evidence="5" id="KW-1185">Reference proteome</keyword>
<dbReference type="EMBL" id="CAADRA010005124">
    <property type="protein sequence ID" value="VFT85358.1"/>
    <property type="molecule type" value="Genomic_DNA"/>
</dbReference>
<keyword evidence="1" id="KW-0472">Membrane</keyword>
<reference evidence="4 5" key="1">
    <citation type="submission" date="2019-03" db="EMBL/GenBank/DDBJ databases">
        <authorList>
            <person name="Gaulin E."/>
            <person name="Dumas B."/>
        </authorList>
    </citation>
    <scope>NUCLEOTIDE SEQUENCE [LARGE SCALE GENOMIC DNA]</scope>
    <source>
        <strain evidence="4">CBS 568.67</strain>
    </source>
</reference>
<accession>A0A485KKH1</accession>
<evidence type="ECO:0000313" key="4">
    <source>
        <dbReference type="EMBL" id="VFT85358.1"/>
    </source>
</evidence>
<sequence>MHPRSDASTIAYDGMPWPDATLTDTDLRESLLSHVGPPVQDRRHVQPTYLLWVFALAVVGMTTLSGSRMLLDIAITPSTSPLTLLQGVVNSALDGNSTPNSSRDPRLEPPTFDKIMSAIEDNENNPGLSPIPQGSPYGSDYGYILNPGQPRVVVALGDSHLDFTKPRFVKLFDDADNASFPTIVFKQTIGTPVLACTSKPVDANLAMIHRMKPQVVFVSFYWWTYIRPEGATSDPLHRPLPCCSTLLHQQCRNQSPRDAVELVRIFQDQMTNLTAAGIRVFVAGVNVDAIAFDPKSMVSGGDVGVVDPVSRAAIEQKRAFVMGLIAPAVAAANATLINYSDNMCDGDVCQVVDPHGVPIMKDDNHFTASFGRNYLSVVDQVVAAAMYPLASG</sequence>
<organism evidence="4 5">
    <name type="scientific">Aphanomyces stellatus</name>
    <dbReference type="NCBI Taxonomy" id="120398"/>
    <lineage>
        <taxon>Eukaryota</taxon>
        <taxon>Sar</taxon>
        <taxon>Stramenopiles</taxon>
        <taxon>Oomycota</taxon>
        <taxon>Saprolegniomycetes</taxon>
        <taxon>Saprolegniales</taxon>
        <taxon>Verrucalvaceae</taxon>
        <taxon>Aphanomyces</taxon>
    </lineage>
</organism>
<evidence type="ECO:0000313" key="3">
    <source>
        <dbReference type="EMBL" id="KAF0701026.1"/>
    </source>
</evidence>
<evidence type="ECO:0000256" key="1">
    <source>
        <dbReference type="SAM" id="Phobius"/>
    </source>
</evidence>
<keyword evidence="1" id="KW-0812">Transmembrane</keyword>
<dbReference type="InterPro" id="IPR043968">
    <property type="entry name" value="SGNH"/>
</dbReference>
<dbReference type="Proteomes" id="UP000332933">
    <property type="component" value="Unassembled WGS sequence"/>
</dbReference>
<feature type="transmembrane region" description="Helical" evidence="1">
    <location>
        <begin position="49"/>
        <end position="71"/>
    </location>
</feature>
<feature type="domain" description="SGNH" evidence="2">
    <location>
        <begin position="146"/>
        <end position="370"/>
    </location>
</feature>
<reference evidence="3" key="2">
    <citation type="submission" date="2019-06" db="EMBL/GenBank/DDBJ databases">
        <title>Genomics analysis of Aphanomyces spp. identifies a new class of oomycete effector associated with host adaptation.</title>
        <authorList>
            <person name="Gaulin E."/>
        </authorList>
    </citation>
    <scope>NUCLEOTIDE SEQUENCE</scope>
    <source>
        <strain evidence="3">CBS 578.67</strain>
    </source>
</reference>
<proteinExistence type="predicted"/>